<dbReference type="EMBL" id="KR029590">
    <property type="protein sequence ID" value="AKH47253.1"/>
    <property type="molecule type" value="Genomic_DNA"/>
</dbReference>
<proteinExistence type="predicted"/>
<evidence type="ECO:0000313" key="1">
    <source>
        <dbReference type="EMBL" id="AKH47253.1"/>
    </source>
</evidence>
<reference evidence="1" key="1">
    <citation type="journal article" date="2015" name="Front. Microbiol.">
        <title>Combining genomic sequencing methods to explore viral diversity and reveal potential virus-host interactions.</title>
        <authorList>
            <person name="Chow C.E."/>
            <person name="Winget D.M."/>
            <person name="White R.A.III."/>
            <person name="Hallam S.J."/>
            <person name="Suttle C.A."/>
        </authorList>
    </citation>
    <scope>NUCLEOTIDE SEQUENCE</scope>
    <source>
        <strain evidence="1">H4084944</strain>
    </source>
</reference>
<organism evidence="1">
    <name type="scientific">uncultured marine virus</name>
    <dbReference type="NCBI Taxonomy" id="186617"/>
    <lineage>
        <taxon>Viruses</taxon>
        <taxon>environmental samples</taxon>
    </lineage>
</organism>
<accession>A0A0F7L6R2</accession>
<sequence>MDLSVFDGGSGTEYISYKAQETPHWKIDGVSADIKKFLLNPRSLKTGWGKLATGEAPHWVWADIAGTTMDKPSEEHKPAFQLMVLLNEAHGSPVTGWREWSTNQAGARHAIKAIWKDIDAGAKENPGKSAVIEITGYDGQKFGPATVTVPVFKIEAWVDTPGLVEAAPAPAPAPEPVAQSENVF</sequence>
<reference evidence="1" key="2">
    <citation type="submission" date="2015-03" db="EMBL/GenBank/DDBJ databases">
        <authorList>
            <person name="Chow C.-E.T."/>
            <person name="Winget D.M."/>
            <person name="White R.A.III."/>
            <person name="Hallam S.J."/>
            <person name="Suttle C.A."/>
        </authorList>
    </citation>
    <scope>NUCLEOTIDE SEQUENCE</scope>
    <source>
        <strain evidence="1">H4084944</strain>
    </source>
</reference>
<protein>
    <submittedName>
        <fullName evidence="1">Uncharacterized protein</fullName>
    </submittedName>
</protein>
<name>A0A0F7L6R2_9VIRU</name>